<keyword evidence="3" id="KW-1185">Reference proteome</keyword>
<reference evidence="2 3" key="1">
    <citation type="submission" date="2024-05" db="EMBL/GenBank/DDBJ databases">
        <title>Genome sequencing and assembly of Indian major carp, Cirrhinus mrigala (Hamilton, 1822).</title>
        <authorList>
            <person name="Mohindra V."/>
            <person name="Chowdhury L.M."/>
            <person name="Lal K."/>
            <person name="Jena J.K."/>
        </authorList>
    </citation>
    <scope>NUCLEOTIDE SEQUENCE [LARGE SCALE GENOMIC DNA]</scope>
    <source>
        <strain evidence="2">CM1030</strain>
        <tissue evidence="2">Blood</tissue>
    </source>
</reference>
<dbReference type="Proteomes" id="UP001529510">
    <property type="component" value="Unassembled WGS sequence"/>
</dbReference>
<organism evidence="2 3">
    <name type="scientific">Cirrhinus mrigala</name>
    <name type="common">Mrigala</name>
    <dbReference type="NCBI Taxonomy" id="683832"/>
    <lineage>
        <taxon>Eukaryota</taxon>
        <taxon>Metazoa</taxon>
        <taxon>Chordata</taxon>
        <taxon>Craniata</taxon>
        <taxon>Vertebrata</taxon>
        <taxon>Euteleostomi</taxon>
        <taxon>Actinopterygii</taxon>
        <taxon>Neopterygii</taxon>
        <taxon>Teleostei</taxon>
        <taxon>Ostariophysi</taxon>
        <taxon>Cypriniformes</taxon>
        <taxon>Cyprinidae</taxon>
        <taxon>Labeoninae</taxon>
        <taxon>Labeonini</taxon>
        <taxon>Cirrhinus</taxon>
    </lineage>
</organism>
<feature type="non-terminal residue" evidence="2">
    <location>
        <position position="51"/>
    </location>
</feature>
<feature type="chain" id="PRO_5044772534" description="Agouti signaling protein" evidence="1">
    <location>
        <begin position="18"/>
        <end position="51"/>
    </location>
</feature>
<feature type="signal peptide" evidence="1">
    <location>
        <begin position="1"/>
        <end position="17"/>
    </location>
</feature>
<evidence type="ECO:0000313" key="3">
    <source>
        <dbReference type="Proteomes" id="UP001529510"/>
    </source>
</evidence>
<keyword evidence="1" id="KW-0732">Signal</keyword>
<protein>
    <recommendedName>
        <fullName evidence="4">Agouti signaling protein</fullName>
    </recommendedName>
</protein>
<dbReference type="AlphaFoldDB" id="A0ABD0QLH7"/>
<proteinExistence type="predicted"/>
<comment type="caution">
    <text evidence="2">The sequence shown here is derived from an EMBL/GenBank/DDBJ whole genome shotgun (WGS) entry which is preliminary data.</text>
</comment>
<evidence type="ECO:0008006" key="4">
    <source>
        <dbReference type="Google" id="ProtNLM"/>
    </source>
</evidence>
<dbReference type="EMBL" id="JAMKFB020000008">
    <property type="protein sequence ID" value="KAL0186906.1"/>
    <property type="molecule type" value="Genomic_DNA"/>
</dbReference>
<name>A0ABD0QLH7_CIRMR</name>
<sequence>MLLVLLFSVLDLEKNDGSVSRPYYMASSLRAILNKKNHKRPEEKKKRRKQK</sequence>
<gene>
    <name evidence="2" type="ORF">M9458_018576</name>
</gene>
<evidence type="ECO:0000256" key="1">
    <source>
        <dbReference type="SAM" id="SignalP"/>
    </source>
</evidence>
<accession>A0ABD0QLH7</accession>
<evidence type="ECO:0000313" key="2">
    <source>
        <dbReference type="EMBL" id="KAL0186906.1"/>
    </source>
</evidence>